<evidence type="ECO:0000256" key="2">
    <source>
        <dbReference type="ARBA" id="ARBA00022490"/>
    </source>
</evidence>
<dbReference type="EMBL" id="OV121133">
    <property type="protein sequence ID" value="CAH0551832.1"/>
    <property type="molecule type" value="Genomic_DNA"/>
</dbReference>
<keyword evidence="2" id="KW-0963">Cytoplasm</keyword>
<feature type="coiled-coil region" evidence="4">
    <location>
        <begin position="97"/>
        <end position="125"/>
    </location>
</feature>
<keyword evidence="5" id="KW-0472">Membrane</keyword>
<evidence type="ECO:0000256" key="1">
    <source>
        <dbReference type="ARBA" id="ARBA00004245"/>
    </source>
</evidence>
<dbReference type="OrthoDB" id="10262874at2759"/>
<accession>A0A9P0AZD8</accession>
<keyword evidence="5" id="KW-0812">Transmembrane</keyword>
<proteinExistence type="predicted"/>
<dbReference type="GO" id="GO:0005856">
    <property type="term" value="C:cytoskeleton"/>
    <property type="evidence" value="ECO:0007669"/>
    <property type="project" value="UniProtKB-SubCell"/>
</dbReference>
<dbReference type="InterPro" id="IPR056291">
    <property type="entry name" value="MORN_DRC7"/>
</dbReference>
<evidence type="ECO:0000256" key="5">
    <source>
        <dbReference type="SAM" id="Phobius"/>
    </source>
</evidence>
<feature type="domain" description="CEP76/DRC7 peptidase-like" evidence="6">
    <location>
        <begin position="137"/>
        <end position="208"/>
    </location>
</feature>
<dbReference type="GO" id="GO:0030317">
    <property type="term" value="P:flagellated sperm motility"/>
    <property type="evidence" value="ECO:0007669"/>
    <property type="project" value="TreeGrafter"/>
</dbReference>
<dbReference type="InterPro" id="IPR056290">
    <property type="entry name" value="CEPT76/DRC7_peptidase-like_dom"/>
</dbReference>
<evidence type="ECO:0000256" key="3">
    <source>
        <dbReference type="ARBA" id="ARBA00023212"/>
    </source>
</evidence>
<protein>
    <submittedName>
        <fullName evidence="9">Uncharacterized protein</fullName>
    </submittedName>
</protein>
<feature type="domain" description="Dynein regulatory complex subunit 7 C-terminal" evidence="8">
    <location>
        <begin position="584"/>
        <end position="683"/>
    </location>
</feature>
<name>A0A9P0AZD8_BRAAE</name>
<comment type="subcellular location">
    <subcellularLocation>
        <location evidence="1">Cytoplasm</location>
        <location evidence="1">Cytoskeleton</location>
    </subcellularLocation>
</comment>
<feature type="transmembrane region" description="Helical" evidence="5">
    <location>
        <begin position="20"/>
        <end position="47"/>
    </location>
</feature>
<dbReference type="InterPro" id="IPR033551">
    <property type="entry name" value="DRC7/lobo"/>
</dbReference>
<keyword evidence="5" id="KW-1133">Transmembrane helix</keyword>
<dbReference type="Pfam" id="PF24667">
    <property type="entry name" value="MORN_DRC7"/>
    <property type="match status" value="1"/>
</dbReference>
<keyword evidence="10" id="KW-1185">Reference proteome</keyword>
<organism evidence="9 10">
    <name type="scientific">Brassicogethes aeneus</name>
    <name type="common">Rape pollen beetle</name>
    <name type="synonym">Meligethes aeneus</name>
    <dbReference type="NCBI Taxonomy" id="1431903"/>
    <lineage>
        <taxon>Eukaryota</taxon>
        <taxon>Metazoa</taxon>
        <taxon>Ecdysozoa</taxon>
        <taxon>Arthropoda</taxon>
        <taxon>Hexapoda</taxon>
        <taxon>Insecta</taxon>
        <taxon>Pterygota</taxon>
        <taxon>Neoptera</taxon>
        <taxon>Endopterygota</taxon>
        <taxon>Coleoptera</taxon>
        <taxon>Polyphaga</taxon>
        <taxon>Cucujiformia</taxon>
        <taxon>Nitidulidae</taxon>
        <taxon>Meligethinae</taxon>
        <taxon>Brassicogethes</taxon>
    </lineage>
</organism>
<feature type="domain" description="Dynein regulatory complex subunit 7 MORN" evidence="7">
    <location>
        <begin position="262"/>
        <end position="535"/>
    </location>
</feature>
<dbReference type="PANTHER" id="PTHR35249">
    <property type="entry name" value="DYNEIN REGULATORY COMPLEX SUBUNIT 7"/>
    <property type="match status" value="1"/>
</dbReference>
<dbReference type="AlphaFoldDB" id="A0A9P0AZD8"/>
<feature type="coiled-coil region" evidence="4">
    <location>
        <begin position="540"/>
        <end position="567"/>
    </location>
</feature>
<dbReference type="InterPro" id="IPR056292">
    <property type="entry name" value="DRC7_C"/>
</dbReference>
<keyword evidence="3" id="KW-0206">Cytoskeleton</keyword>
<dbReference type="PANTHER" id="PTHR35249:SF2">
    <property type="entry name" value="DYNEIN REGULATORY COMPLEX SUBUNIT 7"/>
    <property type="match status" value="1"/>
</dbReference>
<evidence type="ECO:0000259" key="7">
    <source>
        <dbReference type="Pfam" id="PF24667"/>
    </source>
</evidence>
<evidence type="ECO:0000256" key="4">
    <source>
        <dbReference type="SAM" id="Coils"/>
    </source>
</evidence>
<reference evidence="9" key="1">
    <citation type="submission" date="2021-12" db="EMBL/GenBank/DDBJ databases">
        <authorList>
            <person name="King R."/>
        </authorList>
    </citation>
    <scope>NUCLEOTIDE SEQUENCE</scope>
</reference>
<evidence type="ECO:0000259" key="8">
    <source>
        <dbReference type="Pfam" id="PF24671"/>
    </source>
</evidence>
<dbReference type="Proteomes" id="UP001154078">
    <property type="component" value="Chromosome 2"/>
</dbReference>
<dbReference type="Pfam" id="PF24671">
    <property type="entry name" value="DRC7_C"/>
    <property type="match status" value="1"/>
</dbReference>
<keyword evidence="4" id="KW-0175">Coiled coil</keyword>
<evidence type="ECO:0000313" key="9">
    <source>
        <dbReference type="EMBL" id="CAH0551832.1"/>
    </source>
</evidence>
<sequence length="686" mass="81135">MTSALKVPPGSQCALPTVAIASMIATALCSLLIGFGYNAYVVSGYAIKDITEKIMLRIDCPFVEVAEDEEVEEEVEKVSKYTVTPPRDLRSKLLLMMEGREKEKIRLEEEKAAEIERNRMLDEEKRPFDSLEGQRIHGWILLKEGKDVEAPFFLEPTTGFRYELDSAMYCGIESLWNDKNYWINMQQCTEGMSCIEYDLTDVEKWEHLLIGEPIGSRKYKTEDIGEEDDGGKEMYDEKHLDMPLSWSLPISMPHEALATRFPNGSKTSHYKRTIVEEFAPYVMSDGLVTRIASYKDFDCTVLVKIEERYKNRSDKLYKNVYDLETNIVEDYFHPGREDGCIKHTHYHNKESIDDFRILDFNNRFDGLIKIETDLKHLTEHYANRDDFQNNRHTDYGPKTDGRRRDIIKITEKYDRNEKLHYADDINIREFNFPTREINIKYHYGPSQITYSTRYFQKPPPAEIGEVETFHPELTFGYQSDLEAKPPTLVQLYYLLEKQMKDEERLTDDVRIMEKQIKDFLFLRNRELAFPSLEVSLFNREQNIENRMAMLQEEAEAKLQMDKEMEEETDYFGPYIAKFDNPHMLSSFQIRQLKLQCLTDFKEMLVNRANNIQKKFEKFSEILQQKQAWYNQNYDDLTEFDIQSTMQEMSYIIFYMHTLELRLIRHRDLSASRYEAVAQYLEDHKFN</sequence>
<evidence type="ECO:0000259" key="6">
    <source>
        <dbReference type="Pfam" id="PF24656"/>
    </source>
</evidence>
<dbReference type="GO" id="GO:0031514">
    <property type="term" value="C:motile cilium"/>
    <property type="evidence" value="ECO:0007669"/>
    <property type="project" value="TreeGrafter"/>
</dbReference>
<evidence type="ECO:0000313" key="10">
    <source>
        <dbReference type="Proteomes" id="UP001154078"/>
    </source>
</evidence>
<gene>
    <name evidence="9" type="ORF">MELIAE_LOCUS4359</name>
</gene>
<dbReference type="Pfam" id="PF24656">
    <property type="entry name" value="CEPT76_peptidase"/>
    <property type="match status" value="1"/>
</dbReference>